<feature type="signal peptide" evidence="2">
    <location>
        <begin position="1"/>
        <end position="19"/>
    </location>
</feature>
<evidence type="ECO:0000256" key="2">
    <source>
        <dbReference type="SAM" id="SignalP"/>
    </source>
</evidence>
<dbReference type="OMA" id="HISEERN"/>
<dbReference type="VEuPathDB" id="MicrosporidiaDB:VCUG_00554"/>
<dbReference type="EMBL" id="GL877409">
    <property type="protein sequence ID" value="ELA47971.1"/>
    <property type="molecule type" value="Genomic_DNA"/>
</dbReference>
<dbReference type="Proteomes" id="UP000011081">
    <property type="component" value="Unassembled WGS sequence"/>
</dbReference>
<reference evidence="4" key="1">
    <citation type="submission" date="2011-03" db="EMBL/GenBank/DDBJ databases">
        <title>The genome sequence of Vavraia culicis strain floridensis.</title>
        <authorList>
            <consortium name="The Broad Institute Genome Sequencing Platform"/>
            <person name="Cuomo C."/>
            <person name="Becnel J."/>
            <person name="Sanscrainte N."/>
            <person name="Young S.K."/>
            <person name="Zeng Q."/>
            <person name="Gargeya S."/>
            <person name="Fitzgerald M."/>
            <person name="Haas B."/>
            <person name="Abouelleil A."/>
            <person name="Alvarado L."/>
            <person name="Arachchi H.M."/>
            <person name="Berlin A."/>
            <person name="Chapman S.B."/>
            <person name="Gearin G."/>
            <person name="Goldberg J."/>
            <person name="Griggs A."/>
            <person name="Gujja S."/>
            <person name="Hansen M."/>
            <person name="Heiman D."/>
            <person name="Howarth C."/>
            <person name="Larimer J."/>
            <person name="Lui A."/>
            <person name="MacDonald P.J.P."/>
            <person name="McCowen C."/>
            <person name="Montmayeur A."/>
            <person name="Murphy C."/>
            <person name="Neiman D."/>
            <person name="Pearson M."/>
            <person name="Priest M."/>
            <person name="Roberts A."/>
            <person name="Saif S."/>
            <person name="Shea T."/>
            <person name="Sisk P."/>
            <person name="Stolte C."/>
            <person name="Sykes S."/>
            <person name="Wortman J."/>
            <person name="Nusbaum C."/>
            <person name="Birren B."/>
        </authorList>
    </citation>
    <scope>NUCLEOTIDE SEQUENCE [LARGE SCALE GENOMIC DNA]</scope>
    <source>
        <strain evidence="4">floridensis</strain>
    </source>
</reference>
<feature type="compositionally biased region" description="Basic and acidic residues" evidence="1">
    <location>
        <begin position="79"/>
        <end position="88"/>
    </location>
</feature>
<gene>
    <name evidence="3" type="ORF">VCUG_00554</name>
</gene>
<feature type="compositionally biased region" description="Polar residues" evidence="1">
    <location>
        <begin position="60"/>
        <end position="77"/>
    </location>
</feature>
<dbReference type="RefSeq" id="XP_008073574.1">
    <property type="nucleotide sequence ID" value="XM_008075383.1"/>
</dbReference>
<organism evidence="3 4">
    <name type="scientific">Vavraia culicis (isolate floridensis)</name>
    <name type="common">Microsporidian parasite</name>
    <dbReference type="NCBI Taxonomy" id="948595"/>
    <lineage>
        <taxon>Eukaryota</taxon>
        <taxon>Fungi</taxon>
        <taxon>Fungi incertae sedis</taxon>
        <taxon>Microsporidia</taxon>
        <taxon>Pleistophoridae</taxon>
        <taxon>Vavraia</taxon>
    </lineage>
</organism>
<accession>L2GWC5</accession>
<protein>
    <submittedName>
        <fullName evidence="3">Uncharacterized protein</fullName>
    </submittedName>
</protein>
<name>L2GWC5_VAVCU</name>
<evidence type="ECO:0000313" key="3">
    <source>
        <dbReference type="EMBL" id="ELA47971.1"/>
    </source>
</evidence>
<sequence>MRTLIAIVVFMFMCEGSIKKNVEKKNEQVRRHTMILPAEKRRSRNFMLCIAGGSNECTTQYTTSNSDRGSGAFTSTETAEDKNSEKSHTSGNDWDTYAVRQEENCKIPHKANYTEDEPTKSAYQKILGKIIPQRKCAVESLSGDETNARKRRSLPNYVETTASSGVESEFTVQQINATPHTALEMPSEILRDKHIVESMEKEHTDKNTPLQTVIDPEKNKPYNQCSKQRAHKSDKPISIANDPYGVFRTMAPNHHGRLGIDKNTKAEISAALKLIISIVEQLENDNAANCHMFKLHRSKCREHLLAIATGSSSFLHSEPIVSFNNAGISNFFSELLNEYTAWTWELIPMYRLLYNILQNLRKSQVELEKANKLLVVSMNNQITDEKVLSWKKPRQNIDRCISFVSQTHKRIQGDLSLYNMTEFAEVRALMDTYLGLLMDSWLFLFQIQQDNNRIGYEKFNDSIRNIMRFSQYLSYFNFLFLNKQNDLIAIDSFYREMKTLLWHIQYPTKSLSSHMNKKTTQKLIDQF</sequence>
<feature type="region of interest" description="Disordered" evidence="1">
    <location>
        <begin position="60"/>
        <end position="97"/>
    </location>
</feature>
<feature type="chain" id="PRO_5003960424" evidence="2">
    <location>
        <begin position="20"/>
        <end position="527"/>
    </location>
</feature>
<feature type="region of interest" description="Disordered" evidence="1">
    <location>
        <begin position="200"/>
        <end position="235"/>
    </location>
</feature>
<evidence type="ECO:0000313" key="4">
    <source>
        <dbReference type="Proteomes" id="UP000011081"/>
    </source>
</evidence>
<dbReference type="GeneID" id="19878441"/>
<keyword evidence="2" id="KW-0732">Signal</keyword>
<dbReference type="AlphaFoldDB" id="L2GWC5"/>
<keyword evidence="4" id="KW-1185">Reference proteome</keyword>
<proteinExistence type="predicted"/>
<dbReference type="HOGENOM" id="CLU_516999_0_0_1"/>
<dbReference type="InParanoid" id="L2GWC5"/>
<evidence type="ECO:0000256" key="1">
    <source>
        <dbReference type="SAM" id="MobiDB-lite"/>
    </source>
</evidence>